<dbReference type="PANTHER" id="PTHR30337">
    <property type="entry name" value="COMPONENT OF ATP-DEPENDENT DSDNA EXONUCLEASE"/>
    <property type="match status" value="1"/>
</dbReference>
<evidence type="ECO:0000256" key="7">
    <source>
        <dbReference type="RuleBase" id="RU363069"/>
    </source>
</evidence>
<evidence type="ECO:0000256" key="4">
    <source>
        <dbReference type="ARBA" id="ARBA00022722"/>
    </source>
</evidence>
<evidence type="ECO:0000256" key="6">
    <source>
        <dbReference type="ARBA" id="ARBA00022839"/>
    </source>
</evidence>
<evidence type="ECO:0000256" key="5">
    <source>
        <dbReference type="ARBA" id="ARBA00022801"/>
    </source>
</evidence>
<dbReference type="InterPro" id="IPR004593">
    <property type="entry name" value="SbcD"/>
</dbReference>
<feature type="domain" description="Calcineurin-like phosphoesterase" evidence="8">
    <location>
        <begin position="1"/>
        <end position="98"/>
    </location>
</feature>
<dbReference type="InterPro" id="IPR026843">
    <property type="entry name" value="SbcD_C"/>
</dbReference>
<dbReference type="RefSeq" id="WP_236863404.1">
    <property type="nucleotide sequence ID" value="NZ_BAABAZ010000012.1"/>
</dbReference>
<evidence type="ECO:0000313" key="11">
    <source>
        <dbReference type="Proteomes" id="UP001501586"/>
    </source>
</evidence>
<evidence type="ECO:0000256" key="1">
    <source>
        <dbReference type="ARBA" id="ARBA00010555"/>
    </source>
</evidence>
<reference evidence="11" key="1">
    <citation type="journal article" date="2019" name="Int. J. Syst. Evol. Microbiol.">
        <title>The Global Catalogue of Microorganisms (GCM) 10K type strain sequencing project: providing services to taxonomists for standard genome sequencing and annotation.</title>
        <authorList>
            <consortium name="The Broad Institute Genomics Platform"/>
            <consortium name="The Broad Institute Genome Sequencing Center for Infectious Disease"/>
            <person name="Wu L."/>
            <person name="Ma J."/>
        </authorList>
    </citation>
    <scope>NUCLEOTIDE SEQUENCE [LARGE SCALE GENOMIC DNA]</scope>
    <source>
        <strain evidence="11">JCM 17458</strain>
    </source>
</reference>
<evidence type="ECO:0000259" key="8">
    <source>
        <dbReference type="Pfam" id="PF00149"/>
    </source>
</evidence>
<comment type="caution">
    <text evidence="10">The sequence shown here is derived from an EMBL/GenBank/DDBJ whole genome shotgun (WGS) entry which is preliminary data.</text>
</comment>
<keyword evidence="5 7" id="KW-0378">Hydrolase</keyword>
<accession>A0ABP8ENJ2</accession>
<keyword evidence="4 7" id="KW-0540">Nuclease</keyword>
<dbReference type="InterPro" id="IPR029052">
    <property type="entry name" value="Metallo-depent_PP-like"/>
</dbReference>
<proteinExistence type="inferred from homology"/>
<dbReference type="CDD" id="cd00840">
    <property type="entry name" value="MPP_Mre11_N"/>
    <property type="match status" value="1"/>
</dbReference>
<evidence type="ECO:0000256" key="2">
    <source>
        <dbReference type="ARBA" id="ARBA00011322"/>
    </source>
</evidence>
<comment type="function">
    <text evidence="7">SbcCD cleaves DNA hairpin structures. These structures can inhibit DNA replication and are intermediates in certain DNA recombination reactions. The complex acts as a 3'-&gt;5' double strand exonuclease that can open hairpins. It also has a 5' single-strand endonuclease activity.</text>
</comment>
<gene>
    <name evidence="7" type="primary">sbcD</name>
    <name evidence="10" type="ORF">GCM10022261_31040</name>
</gene>
<evidence type="ECO:0000313" key="10">
    <source>
        <dbReference type="EMBL" id="GAA4285573.1"/>
    </source>
</evidence>
<evidence type="ECO:0000259" key="9">
    <source>
        <dbReference type="Pfam" id="PF12320"/>
    </source>
</evidence>
<dbReference type="Pfam" id="PF12320">
    <property type="entry name" value="SbcD_C"/>
    <property type="match status" value="1"/>
</dbReference>
<keyword evidence="7" id="KW-0255">Endonuclease</keyword>
<dbReference type="SUPFAM" id="SSF56300">
    <property type="entry name" value="Metallo-dependent phosphatases"/>
    <property type="match status" value="1"/>
</dbReference>
<keyword evidence="11" id="KW-1185">Reference proteome</keyword>
<dbReference type="InterPro" id="IPR050535">
    <property type="entry name" value="DNA_Repair-Maintenance_Comp"/>
</dbReference>
<name>A0ABP8ENJ2_9MICO</name>
<comment type="similarity">
    <text evidence="1 7">Belongs to the SbcD family.</text>
</comment>
<dbReference type="Gene3D" id="3.60.21.10">
    <property type="match status" value="1"/>
</dbReference>
<evidence type="ECO:0000256" key="3">
    <source>
        <dbReference type="ARBA" id="ARBA00013365"/>
    </source>
</evidence>
<keyword evidence="7" id="KW-0233">DNA recombination</keyword>
<dbReference type="PANTHER" id="PTHR30337:SF0">
    <property type="entry name" value="NUCLEASE SBCCD SUBUNIT D"/>
    <property type="match status" value="1"/>
</dbReference>
<dbReference type="NCBIfam" id="TIGR00619">
    <property type="entry name" value="sbcd"/>
    <property type="match status" value="1"/>
</dbReference>
<organism evidence="10 11">
    <name type="scientific">Brevibacterium daeguense</name>
    <dbReference type="NCBI Taxonomy" id="909936"/>
    <lineage>
        <taxon>Bacteria</taxon>
        <taxon>Bacillati</taxon>
        <taxon>Actinomycetota</taxon>
        <taxon>Actinomycetes</taxon>
        <taxon>Micrococcales</taxon>
        <taxon>Brevibacteriaceae</taxon>
        <taxon>Brevibacterium</taxon>
    </lineage>
</organism>
<dbReference type="InterPro" id="IPR004843">
    <property type="entry name" value="Calcineurin-like_PHP"/>
</dbReference>
<sequence length="378" mass="40854">MRILHTSDWHLGRTFFGVDQHANQSRFLDFLVDTATDRQVDAVLVSGDVYDRAIPNPEAMELFDDAVGRLLAAGVRLVVSSGNHDSFVRLGVGRRQFDSVGLHIRTRLSDITWPVPLPSAELPEIVVYGIPYLEPGLVHSRFGVERTHTAVLGWAMEQVRHHAGTHFPGLPLVVMAHAFVGGGEGSESERDIGIGGVGIAPASVFAGTAYTALGHLHKPQAITPTVRYSGSPVPYSFSEATVDKMMFLVDFLGAVPVVDTIAIPRFTRVETVRGPIADVLARAVDYADALTAVELTDEQRTENALGKLKEAYPGLLRLTYSNAPSLGPIRQSTPAQLAARTDSEVFTEFIADVTGRPAEPGQVARFESALAAARRENA</sequence>
<feature type="domain" description="Nuclease SbcCD subunit D C-terminal" evidence="9">
    <location>
        <begin position="265"/>
        <end position="353"/>
    </location>
</feature>
<dbReference type="EMBL" id="BAABAZ010000012">
    <property type="protein sequence ID" value="GAA4285573.1"/>
    <property type="molecule type" value="Genomic_DNA"/>
</dbReference>
<keyword evidence="7" id="KW-0235">DNA replication</keyword>
<comment type="subunit">
    <text evidence="2 7">Heterodimer of SbcC and SbcD.</text>
</comment>
<keyword evidence="6 7" id="KW-0269">Exonuclease</keyword>
<dbReference type="InterPro" id="IPR041796">
    <property type="entry name" value="Mre11_N"/>
</dbReference>
<dbReference type="GO" id="GO:0004527">
    <property type="term" value="F:exonuclease activity"/>
    <property type="evidence" value="ECO:0007669"/>
    <property type="project" value="UniProtKB-KW"/>
</dbReference>
<dbReference type="Pfam" id="PF00149">
    <property type="entry name" value="Metallophos"/>
    <property type="match status" value="1"/>
</dbReference>
<protein>
    <recommendedName>
        <fullName evidence="3 7">Nuclease SbcCD subunit D</fullName>
    </recommendedName>
</protein>
<dbReference type="Proteomes" id="UP001501586">
    <property type="component" value="Unassembled WGS sequence"/>
</dbReference>